<evidence type="ECO:0000313" key="7">
    <source>
        <dbReference type="EMBL" id="MCC2135664.1"/>
    </source>
</evidence>
<dbReference type="EC" id="1.17.4.1" evidence="2"/>
<dbReference type="InterPro" id="IPR023806">
    <property type="entry name" value="CHP03905"/>
</dbReference>
<dbReference type="NCBIfam" id="TIGR03905">
    <property type="entry name" value="TIGR03905_4_Cys"/>
    <property type="match status" value="1"/>
</dbReference>
<evidence type="ECO:0000256" key="5">
    <source>
        <dbReference type="ARBA" id="ARBA00047754"/>
    </source>
</evidence>
<organism evidence="7 8">
    <name type="scientific">Hominenteromicrobium mulieris</name>
    <dbReference type="NCBI Taxonomy" id="2885357"/>
    <lineage>
        <taxon>Bacteria</taxon>
        <taxon>Bacillati</taxon>
        <taxon>Bacillota</taxon>
        <taxon>Clostridia</taxon>
        <taxon>Eubacteriales</taxon>
        <taxon>Oscillospiraceae</taxon>
        <taxon>Hominenteromicrobium</taxon>
    </lineage>
</organism>
<evidence type="ECO:0000256" key="3">
    <source>
        <dbReference type="ARBA" id="ARBA00022634"/>
    </source>
</evidence>
<keyword evidence="8" id="KW-1185">Reference proteome</keyword>
<comment type="similarity">
    <text evidence="1">Belongs to the ribonucleoside diphosphate reductase class-2 family.</text>
</comment>
<dbReference type="GO" id="GO:0000166">
    <property type="term" value="F:nucleotide binding"/>
    <property type="evidence" value="ECO:0007669"/>
    <property type="project" value="UniProtKB-KW"/>
</dbReference>
<proteinExistence type="inferred from homology"/>
<dbReference type="Proteomes" id="UP001199424">
    <property type="component" value="Unassembled WGS sequence"/>
</dbReference>
<evidence type="ECO:0000256" key="2">
    <source>
        <dbReference type="ARBA" id="ARBA00012274"/>
    </source>
</evidence>
<evidence type="ECO:0000256" key="4">
    <source>
        <dbReference type="ARBA" id="ARBA00022741"/>
    </source>
</evidence>
<evidence type="ECO:0000256" key="1">
    <source>
        <dbReference type="ARBA" id="ARBA00007405"/>
    </source>
</evidence>
<feature type="domain" description="TSCPD" evidence="6">
    <location>
        <begin position="5"/>
        <end position="80"/>
    </location>
</feature>
<comment type="caution">
    <text evidence="7">The sequence shown here is derived from an EMBL/GenBank/DDBJ whole genome shotgun (WGS) entry which is preliminary data.</text>
</comment>
<evidence type="ECO:0000313" key="8">
    <source>
        <dbReference type="Proteomes" id="UP001199424"/>
    </source>
</evidence>
<accession>A0AAE3DHC7</accession>
<dbReference type="Pfam" id="PF12637">
    <property type="entry name" value="TSCPD"/>
    <property type="match status" value="1"/>
</dbReference>
<keyword evidence="3" id="KW-0237">DNA synthesis</keyword>
<gene>
    <name evidence="7" type="ORF">LKD31_01355</name>
</gene>
<dbReference type="EMBL" id="JAJEQC010000001">
    <property type="protein sequence ID" value="MCC2135664.1"/>
    <property type="molecule type" value="Genomic_DNA"/>
</dbReference>
<sequence length="86" mass="9197">MKYDFTPKGVCSRGIHVELDGDVIRSVKFDGGCNGNTQGVAALAVGMTVDEYVKRCKGIKCGFKNTSCPDQLALALEEALAEQKKA</sequence>
<dbReference type="RefSeq" id="WP_308448294.1">
    <property type="nucleotide sequence ID" value="NZ_JAJEQC010000001.1"/>
</dbReference>
<dbReference type="GO" id="GO:0071897">
    <property type="term" value="P:DNA biosynthetic process"/>
    <property type="evidence" value="ECO:0007669"/>
    <property type="project" value="UniProtKB-KW"/>
</dbReference>
<dbReference type="GO" id="GO:0004748">
    <property type="term" value="F:ribonucleoside-diphosphate reductase activity, thioredoxin disulfide as acceptor"/>
    <property type="evidence" value="ECO:0007669"/>
    <property type="project" value="UniProtKB-EC"/>
</dbReference>
<comment type="catalytic activity">
    <reaction evidence="5">
        <text>a 2'-deoxyribonucleoside 5'-diphosphate + [thioredoxin]-disulfide + H2O = a ribonucleoside 5'-diphosphate + [thioredoxin]-dithiol</text>
        <dbReference type="Rhea" id="RHEA:23252"/>
        <dbReference type="Rhea" id="RHEA-COMP:10698"/>
        <dbReference type="Rhea" id="RHEA-COMP:10700"/>
        <dbReference type="ChEBI" id="CHEBI:15377"/>
        <dbReference type="ChEBI" id="CHEBI:29950"/>
        <dbReference type="ChEBI" id="CHEBI:50058"/>
        <dbReference type="ChEBI" id="CHEBI:57930"/>
        <dbReference type="ChEBI" id="CHEBI:73316"/>
        <dbReference type="EC" id="1.17.4.1"/>
    </reaction>
</comment>
<keyword evidence="4" id="KW-0547">Nucleotide-binding</keyword>
<dbReference type="AlphaFoldDB" id="A0AAE3DHC7"/>
<reference evidence="7" key="1">
    <citation type="submission" date="2021-10" db="EMBL/GenBank/DDBJ databases">
        <title>Anaerobic single-cell dispensing facilitates the cultivation of human gut bacteria.</title>
        <authorList>
            <person name="Afrizal A."/>
        </authorList>
    </citation>
    <scope>NUCLEOTIDE SEQUENCE</scope>
    <source>
        <strain evidence="7">CLA-AA-H250</strain>
    </source>
</reference>
<dbReference type="InterPro" id="IPR024434">
    <property type="entry name" value="TSCPD_dom"/>
</dbReference>
<evidence type="ECO:0000259" key="6">
    <source>
        <dbReference type="Pfam" id="PF12637"/>
    </source>
</evidence>
<name>A0AAE3DHC7_9FIRM</name>
<protein>
    <recommendedName>
        <fullName evidence="2">ribonucleoside-diphosphate reductase</fullName>
        <ecNumber evidence="2">1.17.4.1</ecNumber>
    </recommendedName>
</protein>